<name>A0ABM6WME2_9FLAO</name>
<dbReference type="NCBIfam" id="TIGR00089">
    <property type="entry name" value="MiaB/RimO family radical SAM methylthiotransferase"/>
    <property type="match status" value="1"/>
</dbReference>
<dbReference type="Pfam" id="PF01938">
    <property type="entry name" value="TRAM"/>
    <property type="match status" value="1"/>
</dbReference>
<evidence type="ECO:0000313" key="14">
    <source>
        <dbReference type="Proteomes" id="UP000247917"/>
    </source>
</evidence>
<sequence>MNEKKFNVLKKNFFYIESYGCQMNISDNEIVISILLNNGFFLTENLKIANIILLNSCSIRSKVELAIKNRLQKLKYLKKEKPILFGILGCLSNSMKKNFLDNNLINFTIGPDSYKKIPSIIRLSMKGEKISHIFSSKKETYNNIKPFRKKNKITAFLSITRGCDNMCTFCIVPFTRGREISRDPYSIIKECKTLYKKGFKEVTLLGQNVDSYVWFGSDELKKRIYKKIYTENKKIIDFSKLLDLLAIEIPFMRIRFSTSNPHDMSNKVIEVISKHSNICKHIHLPVQSGSDKILKLMNRKYTRKQYLSLIQKIKSIIPECSISHDIMTGFCNEDEKDHQETISLMNEVKYNYGYMFSYSPRPGTYSYNKLKDNVPEFIKKKRLQEIIDLQRNHSIFQMKKYIGKIQEVLIEGESKKNNQYWYGKNTQNIVIVFPKKTYKIGETVFIKIMDYTSATLMGIGIEKK</sequence>
<comment type="cofactor">
    <cofactor evidence="1">
        <name>[4Fe-4S] cluster</name>
        <dbReference type="ChEBI" id="CHEBI:49883"/>
    </cofactor>
</comment>
<protein>
    <recommendedName>
        <fullName evidence="9">tRNA-2-methylthio-N(6)-dimethylallyladenosine synthase</fullName>
        <ecNumber evidence="9">2.8.4.3</ecNumber>
    </recommendedName>
</protein>
<dbReference type="InterPro" id="IPR007197">
    <property type="entry name" value="rSAM"/>
</dbReference>
<evidence type="ECO:0000256" key="4">
    <source>
        <dbReference type="ARBA" id="ARBA00022679"/>
    </source>
</evidence>
<dbReference type="InterPro" id="IPR023404">
    <property type="entry name" value="rSAM_horseshoe"/>
</dbReference>
<accession>A0ABM6WME2</accession>
<dbReference type="PROSITE" id="PS51918">
    <property type="entry name" value="RADICAL_SAM"/>
    <property type="match status" value="1"/>
</dbReference>
<dbReference type="InterPro" id="IPR038135">
    <property type="entry name" value="Methylthiotransferase_N_sf"/>
</dbReference>
<dbReference type="NCBIfam" id="TIGR01574">
    <property type="entry name" value="miaB-methiolase"/>
    <property type="match status" value="1"/>
</dbReference>
<dbReference type="InterPro" id="IPR006638">
    <property type="entry name" value="Elp3/MiaA/NifB-like_rSAM"/>
</dbReference>
<keyword evidence="6" id="KW-0479">Metal-binding</keyword>
<evidence type="ECO:0000256" key="2">
    <source>
        <dbReference type="ARBA" id="ARBA00003234"/>
    </source>
</evidence>
<evidence type="ECO:0000313" key="13">
    <source>
        <dbReference type="EMBL" id="AWU39762.1"/>
    </source>
</evidence>
<evidence type="ECO:0000256" key="3">
    <source>
        <dbReference type="ARBA" id="ARBA00022485"/>
    </source>
</evidence>
<comment type="function">
    <text evidence="2">Catalyzes the methylthiolation of N6-(dimethylallyl)adenosine (i(6)A), leading to the formation of 2-methylthio-N6-(dimethylallyl)adenosine (ms(2)i(6)A) at position 37 in tRNAs that read codons beginning with uridine.</text>
</comment>
<dbReference type="SFLD" id="SFLDG01061">
    <property type="entry name" value="methylthiotransferase"/>
    <property type="match status" value="2"/>
</dbReference>
<keyword evidence="3" id="KW-0004">4Fe-4S</keyword>
<dbReference type="InterPro" id="IPR002792">
    <property type="entry name" value="TRAM_dom"/>
</dbReference>
<dbReference type="Proteomes" id="UP000247917">
    <property type="component" value="Chromosome"/>
</dbReference>
<dbReference type="InterPro" id="IPR020612">
    <property type="entry name" value="Methylthiotransferase_CS"/>
</dbReference>
<evidence type="ECO:0000256" key="7">
    <source>
        <dbReference type="ARBA" id="ARBA00023004"/>
    </source>
</evidence>
<dbReference type="SFLD" id="SFLDF00413">
    <property type="entry name" value="CDK5RAP1"/>
    <property type="match status" value="1"/>
</dbReference>
<evidence type="ECO:0000256" key="8">
    <source>
        <dbReference type="ARBA" id="ARBA00023014"/>
    </source>
</evidence>
<dbReference type="InterPro" id="IPR006463">
    <property type="entry name" value="MiaB_methiolase"/>
</dbReference>
<dbReference type="PANTHER" id="PTHR43020">
    <property type="entry name" value="CDK5 REGULATORY SUBUNIT-ASSOCIATED PROTEIN 1"/>
    <property type="match status" value="1"/>
</dbReference>
<dbReference type="InterPro" id="IPR013848">
    <property type="entry name" value="Methylthiotransferase_N"/>
</dbReference>
<dbReference type="PROSITE" id="PS51449">
    <property type="entry name" value="MTTASE_N"/>
    <property type="match status" value="1"/>
</dbReference>
<feature type="domain" description="Radical SAM core" evidence="12">
    <location>
        <begin position="149"/>
        <end position="396"/>
    </location>
</feature>
<dbReference type="PROSITE" id="PS50926">
    <property type="entry name" value="TRAM"/>
    <property type="match status" value="1"/>
</dbReference>
<dbReference type="SUPFAM" id="SSF102114">
    <property type="entry name" value="Radical SAM enzymes"/>
    <property type="match status" value="1"/>
</dbReference>
<dbReference type="SFLD" id="SFLDS00029">
    <property type="entry name" value="Radical_SAM"/>
    <property type="match status" value="2"/>
</dbReference>
<dbReference type="SMART" id="SM00729">
    <property type="entry name" value="Elp3"/>
    <property type="match status" value="1"/>
</dbReference>
<gene>
    <name evidence="13" type="primary">miaB</name>
    <name evidence="13" type="ORF">DM808_00995</name>
</gene>
<feature type="domain" description="TRAM" evidence="10">
    <location>
        <begin position="399"/>
        <end position="462"/>
    </location>
</feature>
<dbReference type="Gene3D" id="3.40.50.12160">
    <property type="entry name" value="Methylthiotransferase, N-terminal domain"/>
    <property type="match status" value="1"/>
</dbReference>
<evidence type="ECO:0000259" key="11">
    <source>
        <dbReference type="PROSITE" id="PS51449"/>
    </source>
</evidence>
<dbReference type="Pfam" id="PF00919">
    <property type="entry name" value="UPF0004"/>
    <property type="match status" value="1"/>
</dbReference>
<organism evidence="13 14">
    <name type="scientific">Blattabacterium punctulatus</name>
    <dbReference type="NCBI Taxonomy" id="164514"/>
    <lineage>
        <taxon>Bacteria</taxon>
        <taxon>Pseudomonadati</taxon>
        <taxon>Bacteroidota</taxon>
        <taxon>Flavobacteriia</taxon>
        <taxon>Flavobacteriales</taxon>
        <taxon>Blattabacteriaceae</taxon>
        <taxon>Blattabacterium</taxon>
    </lineage>
</organism>
<dbReference type="EMBL" id="CP029812">
    <property type="protein sequence ID" value="AWU39762.1"/>
    <property type="molecule type" value="Genomic_DNA"/>
</dbReference>
<evidence type="ECO:0000256" key="5">
    <source>
        <dbReference type="ARBA" id="ARBA00022691"/>
    </source>
</evidence>
<keyword evidence="4" id="KW-0808">Transferase</keyword>
<evidence type="ECO:0000259" key="10">
    <source>
        <dbReference type="PROSITE" id="PS50926"/>
    </source>
</evidence>
<keyword evidence="14" id="KW-1185">Reference proteome</keyword>
<keyword evidence="5" id="KW-0949">S-adenosyl-L-methionine</keyword>
<dbReference type="EC" id="2.8.4.3" evidence="9"/>
<dbReference type="PROSITE" id="PS01278">
    <property type="entry name" value="MTTASE_RADICAL"/>
    <property type="match status" value="1"/>
</dbReference>
<dbReference type="PANTHER" id="PTHR43020:SF2">
    <property type="entry name" value="MITOCHONDRIAL TRNA METHYLTHIOTRANSFERASE CDK5RAP1"/>
    <property type="match status" value="1"/>
</dbReference>
<dbReference type="RefSeq" id="WP_110495185.1">
    <property type="nucleotide sequence ID" value="NZ_CP029811.1"/>
</dbReference>
<dbReference type="InterPro" id="IPR058240">
    <property type="entry name" value="rSAM_sf"/>
</dbReference>
<evidence type="ECO:0000259" key="12">
    <source>
        <dbReference type="PROSITE" id="PS51918"/>
    </source>
</evidence>
<keyword evidence="8" id="KW-0411">Iron-sulfur</keyword>
<dbReference type="Pfam" id="PF04055">
    <property type="entry name" value="Radical_SAM"/>
    <property type="match status" value="1"/>
</dbReference>
<dbReference type="SFLD" id="SFLDF00273">
    <property type="entry name" value="(dimethylallyl)adenosine_tRNA"/>
    <property type="match status" value="1"/>
</dbReference>
<dbReference type="InterPro" id="IPR005839">
    <property type="entry name" value="Methylthiotransferase"/>
</dbReference>
<evidence type="ECO:0000256" key="6">
    <source>
        <dbReference type="ARBA" id="ARBA00022723"/>
    </source>
</evidence>
<dbReference type="CDD" id="cd01335">
    <property type="entry name" value="Radical_SAM"/>
    <property type="match status" value="1"/>
</dbReference>
<evidence type="ECO:0000256" key="1">
    <source>
        <dbReference type="ARBA" id="ARBA00001966"/>
    </source>
</evidence>
<dbReference type="Gene3D" id="3.80.30.20">
    <property type="entry name" value="tm_1862 like domain"/>
    <property type="match status" value="1"/>
</dbReference>
<evidence type="ECO:0000256" key="9">
    <source>
        <dbReference type="ARBA" id="ARBA00033765"/>
    </source>
</evidence>
<reference evidence="13 14" key="1">
    <citation type="journal article" date="2018" name="Genome Biol. Evol.">
        <title>Parallel and Gradual Genome Erosion in the Blattabacterium Endosymbionts of Mastotermes darwiniensis and Cryptocercus Wood Roaches.</title>
        <authorList>
            <person name="Kinjo Y."/>
            <person name="Bourguignon T."/>
            <person name="Tong K.J."/>
            <person name="Kuwahara H."/>
            <person name="Lim S.J."/>
            <person name="Yoon K.B."/>
            <person name="Shigenobu S."/>
            <person name="Park Y.C."/>
            <person name="Nalepa C.A."/>
            <person name="Hongoh Y."/>
            <person name="Ohkuma M."/>
            <person name="Lo N."/>
            <person name="Tokuda G."/>
        </authorList>
    </citation>
    <scope>NUCLEOTIDE SEQUENCE [LARGE SCALE GENOMIC DNA]</scope>
    <source>
        <strain evidence="13 14">CPUsv</strain>
    </source>
</reference>
<proteinExistence type="predicted"/>
<dbReference type="SFLD" id="SFLDG01082">
    <property type="entry name" value="B12-binding_domain_containing"/>
    <property type="match status" value="1"/>
</dbReference>
<feature type="domain" description="MTTase N-terminal" evidence="11">
    <location>
        <begin position="12"/>
        <end position="126"/>
    </location>
</feature>
<keyword evidence="7" id="KW-0408">Iron</keyword>